<dbReference type="STRING" id="871741.SAMN05192570_2719"/>
<evidence type="ECO:0000256" key="1">
    <source>
        <dbReference type="SAM" id="SignalP"/>
    </source>
</evidence>
<keyword evidence="3" id="KW-1185">Reference proteome</keyword>
<dbReference type="Proteomes" id="UP000198788">
    <property type="component" value="Unassembled WGS sequence"/>
</dbReference>
<protein>
    <recommendedName>
        <fullName evidence="4">Lipoprotein</fullName>
    </recommendedName>
</protein>
<evidence type="ECO:0000313" key="2">
    <source>
        <dbReference type="EMBL" id="SFS80971.1"/>
    </source>
</evidence>
<evidence type="ECO:0008006" key="4">
    <source>
        <dbReference type="Google" id="ProtNLM"/>
    </source>
</evidence>
<reference evidence="3" key="1">
    <citation type="submission" date="2016-10" db="EMBL/GenBank/DDBJ databases">
        <authorList>
            <person name="Varghese N."/>
            <person name="Submissions S."/>
        </authorList>
    </citation>
    <scope>NUCLEOTIDE SEQUENCE [LARGE SCALE GENOMIC DNA]</scope>
    <source>
        <strain evidence="3">CGMCC 1.10683</strain>
    </source>
</reference>
<evidence type="ECO:0000313" key="3">
    <source>
        <dbReference type="Proteomes" id="UP000198788"/>
    </source>
</evidence>
<keyword evidence="1" id="KW-0732">Signal</keyword>
<feature type="signal peptide" evidence="1">
    <location>
        <begin position="1"/>
        <end position="22"/>
    </location>
</feature>
<sequence>MKTPTIAAAAALALTLSACATAPEPVHPPDAFMARLQALCGQRFEGRVVSTDEADADFRGQRLVMHVRDCAPDEVGIPFAVGEDRSRRWVVTRTGAGLRLKHDHRDPQGEIHGYHMYGGDTAGPGTATRQEFPVDAESIAQFRAGGAEVSTTNVWAMEVHPGEMFAYELRRPSGRFFRVEFDLTGPVAE</sequence>
<dbReference type="RefSeq" id="WP_092311820.1">
    <property type="nucleotide sequence ID" value="NZ_FOZV01000006.1"/>
</dbReference>
<dbReference type="AlphaFoldDB" id="A0A1I6SVI2"/>
<gene>
    <name evidence="2" type="ORF">SAMN05192570_2719</name>
</gene>
<organism evidence="2 3">
    <name type="scientific">Brevundimonas viscosa</name>
    <dbReference type="NCBI Taxonomy" id="871741"/>
    <lineage>
        <taxon>Bacteria</taxon>
        <taxon>Pseudomonadati</taxon>
        <taxon>Pseudomonadota</taxon>
        <taxon>Alphaproteobacteria</taxon>
        <taxon>Caulobacterales</taxon>
        <taxon>Caulobacteraceae</taxon>
        <taxon>Brevundimonas</taxon>
    </lineage>
</organism>
<accession>A0A1I6SVI2</accession>
<proteinExistence type="predicted"/>
<dbReference type="PROSITE" id="PS51257">
    <property type="entry name" value="PROKAR_LIPOPROTEIN"/>
    <property type="match status" value="1"/>
</dbReference>
<dbReference type="OrthoDB" id="1524207at2"/>
<dbReference type="EMBL" id="FOZV01000006">
    <property type="protein sequence ID" value="SFS80971.1"/>
    <property type="molecule type" value="Genomic_DNA"/>
</dbReference>
<feature type="chain" id="PRO_5011745595" description="Lipoprotein" evidence="1">
    <location>
        <begin position="23"/>
        <end position="189"/>
    </location>
</feature>
<name>A0A1I6SVI2_9CAUL</name>